<dbReference type="RefSeq" id="WP_319291082.1">
    <property type="nucleotide sequence ID" value="NZ_JBEZVE010000030.1"/>
</dbReference>
<dbReference type="InterPro" id="IPR051267">
    <property type="entry name" value="STEAP_metalloreductase"/>
</dbReference>
<dbReference type="EMBL" id="JBEZVE010000030">
    <property type="protein sequence ID" value="MEU3786599.1"/>
    <property type="molecule type" value="Genomic_DNA"/>
</dbReference>
<dbReference type="Proteomes" id="UP001550739">
    <property type="component" value="Unassembled WGS sequence"/>
</dbReference>
<keyword evidence="4" id="KW-1185">Reference proteome</keyword>
<comment type="caution">
    <text evidence="3">The sequence shown here is derived from an EMBL/GenBank/DDBJ whole genome shotgun (WGS) entry which is preliminary data.</text>
</comment>
<evidence type="ECO:0000313" key="3">
    <source>
        <dbReference type="EMBL" id="MEU3786599.1"/>
    </source>
</evidence>
<dbReference type="InterPro" id="IPR028939">
    <property type="entry name" value="P5C_Rdtase_cat_N"/>
</dbReference>
<dbReference type="SUPFAM" id="SSF51735">
    <property type="entry name" value="NAD(P)-binding Rossmann-fold domains"/>
    <property type="match status" value="1"/>
</dbReference>
<proteinExistence type="predicted"/>
<sequence>MPTLGIIGSGNIGAAVARLAVAADIDVVIANSRGPQSLTDLVAELGPRADAGTVEQAAGAGEMVLLTIPLAAYSSLPDGLLRGRTVLDTGNYYPHRDGRIAELDAEEVTTTEWAQRLLPDALLVKAFNNILAHHIPLLARPAGAPDRSALPIAGKDLDAKARATELIGRLGFDTVDAGTLDESWRFEPEAGAYTRIYCADPGVPDDRILQASAAPLPADQLRAVLETAHRAKVAERKF</sequence>
<evidence type="ECO:0000313" key="4">
    <source>
        <dbReference type="Proteomes" id="UP001550739"/>
    </source>
</evidence>
<gene>
    <name evidence="3" type="ORF">AB0E89_39750</name>
</gene>
<accession>A0ABV2ZVL3</accession>
<name>A0ABV2ZVL3_9ACTN</name>
<organism evidence="3 4">
    <name type="scientific">Streptomyces sp. 900129855</name>
    <dbReference type="NCBI Taxonomy" id="3155129"/>
    <lineage>
        <taxon>Bacteria</taxon>
        <taxon>Bacillati</taxon>
        <taxon>Actinomycetota</taxon>
        <taxon>Actinomycetes</taxon>
        <taxon>Kitasatosporales</taxon>
        <taxon>Streptomycetaceae</taxon>
        <taxon>Streptomyces</taxon>
    </lineage>
</organism>
<feature type="domain" description="Pyrroline-5-carboxylate reductase catalytic N-terminal" evidence="2">
    <location>
        <begin position="4"/>
        <end position="91"/>
    </location>
</feature>
<dbReference type="InterPro" id="IPR036291">
    <property type="entry name" value="NAD(P)-bd_dom_sf"/>
</dbReference>
<protein>
    <submittedName>
        <fullName evidence="3">NAD(P)-binding domain-containing protein</fullName>
    </submittedName>
</protein>
<evidence type="ECO:0000259" key="2">
    <source>
        <dbReference type="Pfam" id="PF03807"/>
    </source>
</evidence>
<reference evidence="3 4" key="1">
    <citation type="submission" date="2024-06" db="EMBL/GenBank/DDBJ databases">
        <title>The Natural Products Discovery Center: Release of the First 8490 Sequenced Strains for Exploring Actinobacteria Biosynthetic Diversity.</title>
        <authorList>
            <person name="Kalkreuter E."/>
            <person name="Kautsar S.A."/>
            <person name="Yang D."/>
            <person name="Bader C.D."/>
            <person name="Teijaro C.N."/>
            <person name="Fluegel L."/>
            <person name="Davis C.M."/>
            <person name="Simpson J.R."/>
            <person name="Lauterbach L."/>
            <person name="Steele A.D."/>
            <person name="Gui C."/>
            <person name="Meng S."/>
            <person name="Li G."/>
            <person name="Viehrig K."/>
            <person name="Ye F."/>
            <person name="Su P."/>
            <person name="Kiefer A.F."/>
            <person name="Nichols A."/>
            <person name="Cepeda A.J."/>
            <person name="Yan W."/>
            <person name="Fan B."/>
            <person name="Jiang Y."/>
            <person name="Adhikari A."/>
            <person name="Zheng C.-J."/>
            <person name="Schuster L."/>
            <person name="Cowan T.M."/>
            <person name="Smanski M.J."/>
            <person name="Chevrette M.G."/>
            <person name="De Carvalho L.P.S."/>
            <person name="Shen B."/>
        </authorList>
    </citation>
    <scope>NUCLEOTIDE SEQUENCE [LARGE SCALE GENOMIC DNA]</scope>
    <source>
        <strain evidence="3 4">NPDC033843</strain>
    </source>
</reference>
<dbReference type="PANTHER" id="PTHR14239">
    <property type="entry name" value="DUDULIN-RELATED"/>
    <property type="match status" value="1"/>
</dbReference>
<dbReference type="Gene3D" id="3.40.50.720">
    <property type="entry name" value="NAD(P)-binding Rossmann-like Domain"/>
    <property type="match status" value="1"/>
</dbReference>
<keyword evidence="1" id="KW-0560">Oxidoreductase</keyword>
<evidence type="ECO:0000256" key="1">
    <source>
        <dbReference type="ARBA" id="ARBA00023002"/>
    </source>
</evidence>
<dbReference type="Pfam" id="PF03807">
    <property type="entry name" value="F420_oxidored"/>
    <property type="match status" value="1"/>
</dbReference>